<keyword evidence="2" id="KW-1185">Reference proteome</keyword>
<dbReference type="EMBL" id="JANPWB010000014">
    <property type="protein sequence ID" value="KAJ1099230.1"/>
    <property type="molecule type" value="Genomic_DNA"/>
</dbReference>
<sequence>MRTIGGNIMVLPQGCWVSHPCVIELCGSRPWSGLIIPNVSPAAQPSCTRGRINGALAIVTMAATPQTGNDVAQTAKRQRRPCVCHGVEAENCIAKHTRCRRIDIVPEEAALPSGLPCMGCEEEKHSLGS</sequence>
<dbReference type="Proteomes" id="UP001066276">
    <property type="component" value="Chromosome 10"/>
</dbReference>
<proteinExistence type="predicted"/>
<evidence type="ECO:0000313" key="1">
    <source>
        <dbReference type="EMBL" id="KAJ1099230.1"/>
    </source>
</evidence>
<name>A0AAV7MGC5_PLEWA</name>
<organism evidence="1 2">
    <name type="scientific">Pleurodeles waltl</name>
    <name type="common">Iberian ribbed newt</name>
    <dbReference type="NCBI Taxonomy" id="8319"/>
    <lineage>
        <taxon>Eukaryota</taxon>
        <taxon>Metazoa</taxon>
        <taxon>Chordata</taxon>
        <taxon>Craniata</taxon>
        <taxon>Vertebrata</taxon>
        <taxon>Euteleostomi</taxon>
        <taxon>Amphibia</taxon>
        <taxon>Batrachia</taxon>
        <taxon>Caudata</taxon>
        <taxon>Salamandroidea</taxon>
        <taxon>Salamandridae</taxon>
        <taxon>Pleurodelinae</taxon>
        <taxon>Pleurodeles</taxon>
    </lineage>
</organism>
<reference evidence="1" key="1">
    <citation type="journal article" date="2022" name="bioRxiv">
        <title>Sequencing and chromosome-scale assembly of the giantPleurodeles waltlgenome.</title>
        <authorList>
            <person name="Brown T."/>
            <person name="Elewa A."/>
            <person name="Iarovenko S."/>
            <person name="Subramanian E."/>
            <person name="Araus A.J."/>
            <person name="Petzold A."/>
            <person name="Susuki M."/>
            <person name="Suzuki K.-i.T."/>
            <person name="Hayashi T."/>
            <person name="Toyoda A."/>
            <person name="Oliveira C."/>
            <person name="Osipova E."/>
            <person name="Leigh N.D."/>
            <person name="Simon A."/>
            <person name="Yun M.H."/>
        </authorList>
    </citation>
    <scope>NUCLEOTIDE SEQUENCE</scope>
    <source>
        <strain evidence="1">20211129_DDA</strain>
        <tissue evidence="1">Liver</tissue>
    </source>
</reference>
<protein>
    <submittedName>
        <fullName evidence="1">Uncharacterized protein</fullName>
    </submittedName>
</protein>
<gene>
    <name evidence="1" type="ORF">NDU88_004334</name>
</gene>
<dbReference type="AlphaFoldDB" id="A0AAV7MGC5"/>
<accession>A0AAV7MGC5</accession>
<comment type="caution">
    <text evidence="1">The sequence shown here is derived from an EMBL/GenBank/DDBJ whole genome shotgun (WGS) entry which is preliminary data.</text>
</comment>
<evidence type="ECO:0000313" key="2">
    <source>
        <dbReference type="Proteomes" id="UP001066276"/>
    </source>
</evidence>